<sequence length="203" mass="23783">MSTKYSGNLELIEALISGDSKAYTFLVDTYHHKLCIYAYSLINDEKAAEDIVQNVFIRTWKKRNRLKSDFEIRSFLYKSVYNEFIDEYRKQKLVVPLEKKYIDALTTMVENEDDHALEAKIKLVKRAIQNLPPKCREIFMLSKHDGLTNLEIAEYKQVSIKSVEAHITKAFSILRQSIREEMPQVLFLIFKSLKKDPHTSRSV</sequence>
<evidence type="ECO:0000256" key="2">
    <source>
        <dbReference type="ARBA" id="ARBA00023015"/>
    </source>
</evidence>
<dbReference type="Pfam" id="PF08281">
    <property type="entry name" value="Sigma70_r4_2"/>
    <property type="match status" value="1"/>
</dbReference>
<keyword evidence="4" id="KW-0804">Transcription</keyword>
<evidence type="ECO:0000259" key="6">
    <source>
        <dbReference type="Pfam" id="PF08281"/>
    </source>
</evidence>
<comment type="similarity">
    <text evidence="1">Belongs to the sigma-70 factor family. ECF subfamily.</text>
</comment>
<evidence type="ECO:0000259" key="5">
    <source>
        <dbReference type="Pfam" id="PF04542"/>
    </source>
</evidence>
<dbReference type="OrthoDB" id="1100095at2"/>
<dbReference type="InterPro" id="IPR007627">
    <property type="entry name" value="RNA_pol_sigma70_r2"/>
</dbReference>
<feature type="domain" description="RNA polymerase sigma factor 70 region 4 type 2" evidence="6">
    <location>
        <begin position="123"/>
        <end position="170"/>
    </location>
</feature>
<dbReference type="SUPFAM" id="SSF88946">
    <property type="entry name" value="Sigma2 domain of RNA polymerase sigma factors"/>
    <property type="match status" value="1"/>
</dbReference>
<protein>
    <submittedName>
        <fullName evidence="7">RNA polymerase sigma-70 factor, ECF subfamily</fullName>
    </submittedName>
</protein>
<keyword evidence="2" id="KW-0805">Transcription regulation</keyword>
<evidence type="ECO:0000256" key="4">
    <source>
        <dbReference type="ARBA" id="ARBA00023163"/>
    </source>
</evidence>
<dbReference type="RefSeq" id="WP_072859925.1">
    <property type="nucleotide sequence ID" value="NZ_FQUX01000001.1"/>
</dbReference>
<evidence type="ECO:0000313" key="7">
    <source>
        <dbReference type="EMBL" id="SHE43397.1"/>
    </source>
</evidence>
<dbReference type="InterPro" id="IPR014327">
    <property type="entry name" value="RNA_pol_sigma70_bacteroid"/>
</dbReference>
<evidence type="ECO:0000256" key="1">
    <source>
        <dbReference type="ARBA" id="ARBA00010641"/>
    </source>
</evidence>
<dbReference type="InterPro" id="IPR014284">
    <property type="entry name" value="RNA_pol_sigma-70_dom"/>
</dbReference>
<dbReference type="GO" id="GO:0016987">
    <property type="term" value="F:sigma factor activity"/>
    <property type="evidence" value="ECO:0007669"/>
    <property type="project" value="UniProtKB-KW"/>
</dbReference>
<dbReference type="GO" id="GO:0003677">
    <property type="term" value="F:DNA binding"/>
    <property type="evidence" value="ECO:0007669"/>
    <property type="project" value="InterPro"/>
</dbReference>
<keyword evidence="3" id="KW-0731">Sigma factor</keyword>
<proteinExistence type="inferred from homology"/>
<dbReference type="Gene3D" id="1.10.1740.10">
    <property type="match status" value="1"/>
</dbReference>
<dbReference type="InterPro" id="IPR013324">
    <property type="entry name" value="RNA_pol_sigma_r3/r4-like"/>
</dbReference>
<dbReference type="EMBL" id="FQUX01000001">
    <property type="protein sequence ID" value="SHE43397.1"/>
    <property type="molecule type" value="Genomic_DNA"/>
</dbReference>
<keyword evidence="8" id="KW-1185">Reference proteome</keyword>
<dbReference type="NCBIfam" id="TIGR02985">
    <property type="entry name" value="Sig70_bacteroi1"/>
    <property type="match status" value="1"/>
</dbReference>
<accession>A0A1M4TGG7</accession>
<dbReference type="InterPro" id="IPR039425">
    <property type="entry name" value="RNA_pol_sigma-70-like"/>
</dbReference>
<dbReference type="Pfam" id="PF04542">
    <property type="entry name" value="Sigma70_r2"/>
    <property type="match status" value="1"/>
</dbReference>
<gene>
    <name evidence="7" type="ORF">SAMN03080594_101245</name>
</gene>
<dbReference type="PANTHER" id="PTHR43133">
    <property type="entry name" value="RNA POLYMERASE ECF-TYPE SIGMA FACTO"/>
    <property type="match status" value="1"/>
</dbReference>
<dbReference type="NCBIfam" id="TIGR02937">
    <property type="entry name" value="sigma70-ECF"/>
    <property type="match status" value="1"/>
</dbReference>
<reference evidence="8" key="1">
    <citation type="submission" date="2016-11" db="EMBL/GenBank/DDBJ databases">
        <authorList>
            <person name="Varghese N."/>
            <person name="Submissions S."/>
        </authorList>
    </citation>
    <scope>NUCLEOTIDE SEQUENCE [LARGE SCALE GENOMIC DNA]</scope>
    <source>
        <strain evidence="8">DSM 17539</strain>
    </source>
</reference>
<dbReference type="InterPro" id="IPR013325">
    <property type="entry name" value="RNA_pol_sigma_r2"/>
</dbReference>
<dbReference type="AlphaFoldDB" id="A0A1M4TGG7"/>
<dbReference type="PANTHER" id="PTHR43133:SF46">
    <property type="entry name" value="RNA POLYMERASE SIGMA-70 FACTOR ECF SUBFAMILY"/>
    <property type="match status" value="1"/>
</dbReference>
<organism evidence="7 8">
    <name type="scientific">Arenibacter palladensis</name>
    <dbReference type="NCBI Taxonomy" id="237373"/>
    <lineage>
        <taxon>Bacteria</taxon>
        <taxon>Pseudomonadati</taxon>
        <taxon>Bacteroidota</taxon>
        <taxon>Flavobacteriia</taxon>
        <taxon>Flavobacteriales</taxon>
        <taxon>Flavobacteriaceae</taxon>
        <taxon>Arenibacter</taxon>
    </lineage>
</organism>
<dbReference type="InterPro" id="IPR036388">
    <property type="entry name" value="WH-like_DNA-bd_sf"/>
</dbReference>
<dbReference type="Gene3D" id="1.10.10.10">
    <property type="entry name" value="Winged helix-like DNA-binding domain superfamily/Winged helix DNA-binding domain"/>
    <property type="match status" value="1"/>
</dbReference>
<name>A0A1M4TGG7_9FLAO</name>
<feature type="domain" description="RNA polymerase sigma-70 region 2" evidence="5">
    <location>
        <begin position="26"/>
        <end position="92"/>
    </location>
</feature>
<dbReference type="Proteomes" id="UP000184406">
    <property type="component" value="Unassembled WGS sequence"/>
</dbReference>
<dbReference type="GO" id="GO:0006352">
    <property type="term" value="P:DNA-templated transcription initiation"/>
    <property type="evidence" value="ECO:0007669"/>
    <property type="project" value="InterPro"/>
</dbReference>
<dbReference type="SUPFAM" id="SSF88659">
    <property type="entry name" value="Sigma3 and sigma4 domains of RNA polymerase sigma factors"/>
    <property type="match status" value="1"/>
</dbReference>
<dbReference type="InterPro" id="IPR013249">
    <property type="entry name" value="RNA_pol_sigma70_r4_t2"/>
</dbReference>
<evidence type="ECO:0000313" key="8">
    <source>
        <dbReference type="Proteomes" id="UP000184406"/>
    </source>
</evidence>
<evidence type="ECO:0000256" key="3">
    <source>
        <dbReference type="ARBA" id="ARBA00023082"/>
    </source>
</evidence>